<evidence type="ECO:0000256" key="7">
    <source>
        <dbReference type="HAMAP-Rule" id="MF_00258"/>
    </source>
</evidence>
<dbReference type="InterPro" id="IPR015942">
    <property type="entry name" value="Asp/Glu/hydantoin_racemase"/>
</dbReference>
<dbReference type="Proteomes" id="UP001210339">
    <property type="component" value="Chromosome"/>
</dbReference>
<feature type="active site" description="Proton donor/acceptor" evidence="7">
    <location>
        <position position="180"/>
    </location>
</feature>
<dbReference type="GO" id="GO:0008881">
    <property type="term" value="F:glutamate racemase activity"/>
    <property type="evidence" value="ECO:0007669"/>
    <property type="project" value="UniProtKB-EC"/>
</dbReference>
<dbReference type="HAMAP" id="MF_00258">
    <property type="entry name" value="Glu_racemase"/>
    <property type="match status" value="1"/>
</dbReference>
<sequence>MKKIAFFDSGIGGLSILKAGIDRLKMPLCYLGDSFHMPYGERPGWEVEYYTEQSIRSFGKDIEACVIACNTATAYGLKNAQEKFPFPVIGVVSPACEYAATVTKNNKIAYIATEGAVKSRVYEDTLTPIHPEIELRGIGAPDLVLSIEEGHLDDEEALSTVRRYLNKFEDYDYDTLILACTHFPLARQAFETVFTEQGRQVTIIDPAVFTINKLMTLLDVEAGKTPAIDFYTTGDVEPFEVLVKRVIDTSSVQTSFGHCTINELPKQYK</sequence>
<evidence type="ECO:0000256" key="1">
    <source>
        <dbReference type="ARBA" id="ARBA00001602"/>
    </source>
</evidence>
<gene>
    <name evidence="7 8" type="primary">murI</name>
    <name evidence="8" type="ORF">O6R05_00415</name>
</gene>
<keyword evidence="4 7" id="KW-0573">Peptidoglycan synthesis</keyword>
<dbReference type="EC" id="5.1.1.3" evidence="2 7"/>
<dbReference type="Pfam" id="PF01177">
    <property type="entry name" value="Asp_Glu_race"/>
    <property type="match status" value="1"/>
</dbReference>
<dbReference type="SUPFAM" id="SSF53681">
    <property type="entry name" value="Aspartate/glutamate racemase"/>
    <property type="match status" value="2"/>
</dbReference>
<dbReference type="PROSITE" id="PS00923">
    <property type="entry name" value="ASP_GLU_RACEMASE_1"/>
    <property type="match status" value="1"/>
</dbReference>
<dbReference type="InterPro" id="IPR004391">
    <property type="entry name" value="Glu_race"/>
</dbReference>
<feature type="binding site" evidence="7">
    <location>
        <begin position="181"/>
        <end position="182"/>
    </location>
    <ligand>
        <name>substrate</name>
    </ligand>
</feature>
<keyword evidence="6 7" id="KW-0961">Cell wall biogenesis/degradation</keyword>
<comment type="catalytic activity">
    <reaction evidence="1 7">
        <text>L-glutamate = D-glutamate</text>
        <dbReference type="Rhea" id="RHEA:12813"/>
        <dbReference type="ChEBI" id="CHEBI:29985"/>
        <dbReference type="ChEBI" id="CHEBI:29986"/>
        <dbReference type="EC" id="5.1.1.3"/>
    </reaction>
</comment>
<evidence type="ECO:0000313" key="8">
    <source>
        <dbReference type="EMBL" id="WBW50060.1"/>
    </source>
</evidence>
<dbReference type="NCBIfam" id="TIGR00067">
    <property type="entry name" value="glut_race"/>
    <property type="match status" value="1"/>
</dbReference>
<dbReference type="PANTHER" id="PTHR21198">
    <property type="entry name" value="GLUTAMATE RACEMASE"/>
    <property type="match status" value="1"/>
</dbReference>
<dbReference type="RefSeq" id="WP_271191591.1">
    <property type="nucleotide sequence ID" value="NZ_CP115667.1"/>
</dbReference>
<evidence type="ECO:0000313" key="9">
    <source>
        <dbReference type="Proteomes" id="UP001210339"/>
    </source>
</evidence>
<feature type="active site" description="Proton donor/acceptor" evidence="7">
    <location>
        <position position="69"/>
    </location>
</feature>
<evidence type="ECO:0000256" key="5">
    <source>
        <dbReference type="ARBA" id="ARBA00023235"/>
    </source>
</evidence>
<organism evidence="8 9">
    <name type="scientific">Peptoniphilus equinus</name>
    <dbReference type="NCBI Taxonomy" id="3016343"/>
    <lineage>
        <taxon>Bacteria</taxon>
        <taxon>Bacillati</taxon>
        <taxon>Bacillota</taxon>
        <taxon>Tissierellia</taxon>
        <taxon>Tissierellales</taxon>
        <taxon>Peptoniphilaceae</taxon>
        <taxon>Peptoniphilus</taxon>
    </lineage>
</organism>
<feature type="binding site" evidence="7">
    <location>
        <begin position="39"/>
        <end position="40"/>
    </location>
    <ligand>
        <name>substrate</name>
    </ligand>
</feature>
<reference evidence="8 9" key="1">
    <citation type="submission" date="2023-01" db="EMBL/GenBank/DDBJ databases">
        <authorList>
            <person name="Lee S.H."/>
            <person name="Jung H.S."/>
            <person name="Yun J.U."/>
        </authorList>
    </citation>
    <scope>NUCLEOTIDE SEQUENCE [LARGE SCALE GENOMIC DNA]</scope>
    <source>
        <strain evidence="8 9">CBA3646</strain>
    </source>
</reference>
<feature type="binding site" evidence="7">
    <location>
        <begin position="70"/>
        <end position="71"/>
    </location>
    <ligand>
        <name>substrate</name>
    </ligand>
</feature>
<evidence type="ECO:0000256" key="3">
    <source>
        <dbReference type="ARBA" id="ARBA00022960"/>
    </source>
</evidence>
<keyword evidence="5 7" id="KW-0413">Isomerase</keyword>
<dbReference type="InterPro" id="IPR018187">
    <property type="entry name" value="Asp/Glu_racemase_AS_1"/>
</dbReference>
<keyword evidence="3 7" id="KW-0133">Cell shape</keyword>
<dbReference type="InterPro" id="IPR001920">
    <property type="entry name" value="Asp/Glu_race"/>
</dbReference>
<protein>
    <recommendedName>
        <fullName evidence="2 7">Glutamate racemase</fullName>
        <ecNumber evidence="2 7">5.1.1.3</ecNumber>
    </recommendedName>
</protein>
<comment type="similarity">
    <text evidence="7">Belongs to the aspartate/glutamate racemases family.</text>
</comment>
<evidence type="ECO:0000256" key="2">
    <source>
        <dbReference type="ARBA" id="ARBA00013090"/>
    </source>
</evidence>
<comment type="pathway">
    <text evidence="7">Cell wall biogenesis; peptidoglycan biosynthesis.</text>
</comment>
<keyword evidence="9" id="KW-1185">Reference proteome</keyword>
<dbReference type="EMBL" id="CP115667">
    <property type="protein sequence ID" value="WBW50060.1"/>
    <property type="molecule type" value="Genomic_DNA"/>
</dbReference>
<dbReference type="Gene3D" id="3.40.50.1860">
    <property type="match status" value="2"/>
</dbReference>
<dbReference type="PANTHER" id="PTHR21198:SF3">
    <property type="entry name" value="GLUTAMATE RACEMASE"/>
    <property type="match status" value="1"/>
</dbReference>
<name>A0ABY7QTD7_9FIRM</name>
<feature type="binding site" evidence="7">
    <location>
        <begin position="8"/>
        <end position="9"/>
    </location>
    <ligand>
        <name>substrate</name>
    </ligand>
</feature>
<comment type="function">
    <text evidence="7">Provides the (R)-glutamate required for cell wall biosynthesis.</text>
</comment>
<accession>A0ABY7QTD7</accession>
<proteinExistence type="inferred from homology"/>
<evidence type="ECO:0000256" key="6">
    <source>
        <dbReference type="ARBA" id="ARBA00023316"/>
    </source>
</evidence>
<evidence type="ECO:0000256" key="4">
    <source>
        <dbReference type="ARBA" id="ARBA00022984"/>
    </source>
</evidence>